<keyword evidence="3" id="KW-0378">Hydrolase</keyword>
<dbReference type="PANTHER" id="PTHR11895">
    <property type="entry name" value="TRANSAMIDASE"/>
    <property type="match status" value="1"/>
</dbReference>
<dbReference type="SUPFAM" id="SSF75304">
    <property type="entry name" value="Amidase signature (AS) enzymes"/>
    <property type="match status" value="1"/>
</dbReference>
<protein>
    <submittedName>
        <fullName evidence="3">AtzE family amidohydrolase</fullName>
    </submittedName>
</protein>
<dbReference type="InterPro" id="IPR000120">
    <property type="entry name" value="Amidase"/>
</dbReference>
<feature type="region of interest" description="Disordered" evidence="1">
    <location>
        <begin position="19"/>
        <end position="52"/>
    </location>
</feature>
<dbReference type="NCBIfam" id="TIGR02715">
    <property type="entry name" value="amido_AtzE"/>
    <property type="match status" value="1"/>
</dbReference>
<dbReference type="Proteomes" id="UP000249229">
    <property type="component" value="Unassembled WGS sequence"/>
</dbReference>
<gene>
    <name evidence="3" type="ORF">DI544_08250</name>
</gene>
<feature type="compositionally biased region" description="Basic and acidic residues" evidence="1">
    <location>
        <begin position="34"/>
        <end position="48"/>
    </location>
</feature>
<evidence type="ECO:0000313" key="4">
    <source>
        <dbReference type="Proteomes" id="UP000249229"/>
    </source>
</evidence>
<evidence type="ECO:0000256" key="1">
    <source>
        <dbReference type="SAM" id="MobiDB-lite"/>
    </source>
</evidence>
<organism evidence="3 4">
    <name type="scientific">Sphingomonas taxi</name>
    <dbReference type="NCBI Taxonomy" id="1549858"/>
    <lineage>
        <taxon>Bacteria</taxon>
        <taxon>Pseudomonadati</taxon>
        <taxon>Pseudomonadota</taxon>
        <taxon>Alphaproteobacteria</taxon>
        <taxon>Sphingomonadales</taxon>
        <taxon>Sphingomonadaceae</taxon>
        <taxon>Sphingomonas</taxon>
    </lineage>
</organism>
<feature type="domain" description="Amidase" evidence="2">
    <location>
        <begin position="59"/>
        <end position="463"/>
    </location>
</feature>
<evidence type="ECO:0000259" key="2">
    <source>
        <dbReference type="Pfam" id="PF01425"/>
    </source>
</evidence>
<dbReference type="Pfam" id="PF01425">
    <property type="entry name" value="Amidase"/>
    <property type="match status" value="1"/>
</dbReference>
<dbReference type="AlphaFoldDB" id="A0A2W5P8G0"/>
<comment type="caution">
    <text evidence="3">The sequence shown here is derived from an EMBL/GenBank/DDBJ whole genome shotgun (WGS) entry which is preliminary data.</text>
</comment>
<name>A0A2W5P8G0_9SPHN</name>
<dbReference type="InterPro" id="IPR014087">
    <property type="entry name" value="Carboxybiuret_hydro_AtzE"/>
</dbReference>
<proteinExistence type="predicted"/>
<dbReference type="PANTHER" id="PTHR11895:SF172">
    <property type="entry name" value="GLUTAMYL-TRNA(GLN) AMIDOTRANSFERASE"/>
    <property type="match status" value="1"/>
</dbReference>
<dbReference type="EMBL" id="QFQI01000005">
    <property type="protein sequence ID" value="PZQ60399.1"/>
    <property type="molecule type" value="Genomic_DNA"/>
</dbReference>
<dbReference type="InterPro" id="IPR036928">
    <property type="entry name" value="AS_sf"/>
</dbReference>
<dbReference type="NCBIfam" id="NF006631">
    <property type="entry name" value="PRK09201.1"/>
    <property type="match status" value="1"/>
</dbReference>
<dbReference type="GO" id="GO:0016787">
    <property type="term" value="F:hydrolase activity"/>
    <property type="evidence" value="ECO:0007669"/>
    <property type="project" value="UniProtKB-KW"/>
</dbReference>
<evidence type="ECO:0000313" key="3">
    <source>
        <dbReference type="EMBL" id="PZQ60399.1"/>
    </source>
</evidence>
<dbReference type="InterPro" id="IPR023631">
    <property type="entry name" value="Amidase_dom"/>
</dbReference>
<dbReference type="Gene3D" id="3.90.1300.10">
    <property type="entry name" value="Amidase signature (AS) domain"/>
    <property type="match status" value="1"/>
</dbReference>
<reference evidence="3 4" key="1">
    <citation type="submission" date="2017-08" db="EMBL/GenBank/DDBJ databases">
        <title>Infants hospitalized years apart are colonized by the same room-sourced microbial strains.</title>
        <authorList>
            <person name="Brooks B."/>
            <person name="Olm M.R."/>
            <person name="Firek B.A."/>
            <person name="Baker R."/>
            <person name="Thomas B.C."/>
            <person name="Morowitz M.J."/>
            <person name="Banfield J.F."/>
        </authorList>
    </citation>
    <scope>NUCLEOTIDE SEQUENCE [LARGE SCALE GENOMIC DNA]</scope>
    <source>
        <strain evidence="3">S2_005_001_R1_22</strain>
    </source>
</reference>
<sequence length="489" mass="50414">MGLHRRGFWPRRTGYPACVPARRRGQSGAVPSPCRDRRGGRRRSDARAGRGAASVSAGEAVAAALARARARTDLNAFTALLDERAIATASQVDRSGPLAGVPFAAKDLFDVAGRTTLAGSVVNRADPPAREDATAAARLEAAGAVLVGIANMDEYAYGFSTENAHYGPTRNPHDPTRIAGGSSGGSAAAVAAGIVPLALGSDTNGSIRVPASLCGVWGLKPTFGRLGRGGCYPFVADLDHVGPFARDLSLLARAYDAMAGADPRDPACTGRTDPVTPTLEPRRLRVGVLGGWFASGLTEDARIAVAVAAEALDAVPVTLDGAEAARSAAFCLTGMAGASLHADRLRTRAMDYDPAVRDRLLAAMLLPADLAFRVRRVRRKVMAEAAALFRNVDVLLAPATPCAAPPIGAATIEIDGREVPVRANLGMYTQPISFLGLPVVAAPIRTAGLPVGVQLIGPAWGEAAAFSAAARLVEAGVAKVMPVTESATA</sequence>
<accession>A0A2W5P8G0</accession>